<name>J9FTT0_9ZZZZ</name>
<organism evidence="1">
    <name type="scientific">gut metagenome</name>
    <dbReference type="NCBI Taxonomy" id="749906"/>
    <lineage>
        <taxon>unclassified sequences</taxon>
        <taxon>metagenomes</taxon>
        <taxon>organismal metagenomes</taxon>
    </lineage>
</organism>
<sequence length="394" mass="43661">MKLHIFNPEADLALADFSENYMASARIRRMAADLAVLPLWWAGEGDGVVAASAYNQPFAERMNRLFGRQVTLVTPPELAEIAGAAYCPWGWNPALRKWLLKQGVAPAMLPGREELEACRQWSGRDVALEVLASFRGMEGCCGTGRCLKSVEECRAYRLEQQRRCVFKAPWSGSGKGLLWCYSDFSAAVAGWCAKVLAAQGGLIGMPIYNKVGDFAMEFEVTDERKVCFIGYSRFETNGKGAYEGNHLQSDADIEQWLATWVGVDVLKRIRTHLLQELQKKFAGYRGVMGVDMMICRTDEGSYTVCPCVEVNLRMNMGIVAHTLYQRILSPEVTGRFSVEAFASAEALLKAHQAAGEAFPAVVRNGRLVSGYLSLVPVTPQSHYRAYIQVDTAKK</sequence>
<proteinExistence type="predicted"/>
<protein>
    <recommendedName>
        <fullName evidence="2">ATP-grasp domain-containing protein</fullName>
    </recommendedName>
</protein>
<comment type="caution">
    <text evidence="1">The sequence shown here is derived from an EMBL/GenBank/DDBJ whole genome shotgun (WGS) entry which is preliminary data.</text>
</comment>
<dbReference type="EMBL" id="AMCI01004517">
    <property type="protein sequence ID" value="EJW97923.1"/>
    <property type="molecule type" value="Genomic_DNA"/>
</dbReference>
<dbReference type="AlphaFoldDB" id="J9FTT0"/>
<reference evidence="1" key="1">
    <citation type="journal article" date="2012" name="PLoS ONE">
        <title>Gene sets for utilization of primary and secondary nutrition supplies in the distal gut of endangered iberian lynx.</title>
        <authorList>
            <person name="Alcaide M."/>
            <person name="Messina E."/>
            <person name="Richter M."/>
            <person name="Bargiela R."/>
            <person name="Peplies J."/>
            <person name="Huws S.A."/>
            <person name="Newbold C.J."/>
            <person name="Golyshin P.N."/>
            <person name="Simon M.A."/>
            <person name="Lopez G."/>
            <person name="Yakimov M.M."/>
            <person name="Ferrer M."/>
        </authorList>
    </citation>
    <scope>NUCLEOTIDE SEQUENCE</scope>
</reference>
<evidence type="ECO:0008006" key="2">
    <source>
        <dbReference type="Google" id="ProtNLM"/>
    </source>
</evidence>
<gene>
    <name evidence="1" type="ORF">EVA_13957</name>
</gene>
<dbReference type="SUPFAM" id="SSF56059">
    <property type="entry name" value="Glutathione synthetase ATP-binding domain-like"/>
    <property type="match status" value="1"/>
</dbReference>
<evidence type="ECO:0000313" key="1">
    <source>
        <dbReference type="EMBL" id="EJW97923.1"/>
    </source>
</evidence>
<accession>J9FTT0</accession>